<dbReference type="Proteomes" id="UP000460298">
    <property type="component" value="Unassembled WGS sequence"/>
</dbReference>
<dbReference type="EMBL" id="WBUI01000003">
    <property type="protein sequence ID" value="KAB2934323.1"/>
    <property type="molecule type" value="Genomic_DNA"/>
</dbReference>
<proteinExistence type="predicted"/>
<accession>A0A833H3M1</accession>
<dbReference type="PANTHER" id="PTHR45973">
    <property type="entry name" value="PROTEIN PHOSPHATASE 1 REGULATORY SUBUNIT SDS22-RELATED"/>
    <property type="match status" value="1"/>
</dbReference>
<evidence type="ECO:0000256" key="2">
    <source>
        <dbReference type="ARBA" id="ARBA00022614"/>
    </source>
</evidence>
<evidence type="ECO:0000256" key="4">
    <source>
        <dbReference type="ARBA" id="ARBA00023069"/>
    </source>
</evidence>
<evidence type="ECO:0000313" key="7">
    <source>
        <dbReference type="Proteomes" id="UP000460298"/>
    </source>
</evidence>
<keyword evidence="2" id="KW-0433">Leucine-rich repeat</keyword>
<dbReference type="InterPro" id="IPR050576">
    <property type="entry name" value="Cilia_flagella_integrity"/>
</dbReference>
<evidence type="ECO:0000313" key="6">
    <source>
        <dbReference type="EMBL" id="KAB2934323.1"/>
    </source>
</evidence>
<dbReference type="SUPFAM" id="SSF52075">
    <property type="entry name" value="Outer arm dynein light chain 1"/>
    <property type="match status" value="1"/>
</dbReference>
<dbReference type="InterPro" id="IPR001611">
    <property type="entry name" value="Leu-rich_rpt"/>
</dbReference>
<comment type="caution">
    <text evidence="6">The sequence shown here is derived from an EMBL/GenBank/DDBJ whole genome shotgun (WGS) entry which is preliminary data.</text>
</comment>
<keyword evidence="4" id="KW-0969">Cilium</keyword>
<dbReference type="Pfam" id="PF23952">
    <property type="entry name" value="LRR_EndoS"/>
    <property type="match status" value="1"/>
</dbReference>
<dbReference type="AlphaFoldDB" id="A0A833H3M1"/>
<sequence length="313" mass="35465">MQTDAHRIAALRQKCTVEYLHAMTTALIEAHRSGRRAFLTDVGRKNGLEIEGPLLFSKLILLYHPDRLQSYLKAIADIEGGQRASLEDMERVFSVDPSMERSIRITPDRDDYEGADEEWEYGEEDFDSVRSAWFDNEVDPFGSDGGPDLDDIDDLDYGETTDEGRTLFEAVQAREYGAHSVGLEPHHLDYFQGTMDLSDYEIDDLAGAEYLIHVRVLNLSANHIRSVRRLRGLVELEELYLAGNDIDDLSGIESLHRLRLLDLENNRLEDIEPLLDLPALEFVNLLGNRIDPSLIGRLRERGVIVLTDALLLG</sequence>
<keyword evidence="5" id="KW-0966">Cell projection</keyword>
<protein>
    <submittedName>
        <fullName evidence="6">Leucine-rich repeat domain-containing protein</fullName>
    </submittedName>
</protein>
<dbReference type="PANTHER" id="PTHR45973:SF9">
    <property type="entry name" value="LEUCINE-RICH REPEAT-CONTAINING PROTEIN 46"/>
    <property type="match status" value="1"/>
</dbReference>
<dbReference type="SMART" id="SM00365">
    <property type="entry name" value="LRR_SD22"/>
    <property type="match status" value="2"/>
</dbReference>
<evidence type="ECO:0000256" key="1">
    <source>
        <dbReference type="ARBA" id="ARBA00004138"/>
    </source>
</evidence>
<reference evidence="6 7" key="1">
    <citation type="submission" date="2019-10" db="EMBL/GenBank/DDBJ databases">
        <title>Extracellular Electron Transfer in a Candidatus Methanoperedens spp. Enrichment Culture.</title>
        <authorList>
            <person name="Berger S."/>
            <person name="Rangel Shaw D."/>
            <person name="Berben T."/>
            <person name="In 'T Zandt M."/>
            <person name="Frank J."/>
            <person name="Reimann J."/>
            <person name="Jetten M.S.M."/>
            <person name="Welte C.U."/>
        </authorList>
    </citation>
    <scope>NUCLEOTIDE SEQUENCE [LARGE SCALE GENOMIC DNA]</scope>
    <source>
        <strain evidence="6">SB12</strain>
    </source>
</reference>
<comment type="subcellular location">
    <subcellularLocation>
        <location evidence="1">Cell projection</location>
        <location evidence="1">Cilium</location>
    </subcellularLocation>
</comment>
<organism evidence="6 7">
    <name type="scientific">Leptonema illini</name>
    <dbReference type="NCBI Taxonomy" id="183"/>
    <lineage>
        <taxon>Bacteria</taxon>
        <taxon>Pseudomonadati</taxon>
        <taxon>Spirochaetota</taxon>
        <taxon>Spirochaetia</taxon>
        <taxon>Leptospirales</taxon>
        <taxon>Leptospiraceae</taxon>
        <taxon>Leptonema</taxon>
    </lineage>
</organism>
<evidence type="ECO:0000256" key="5">
    <source>
        <dbReference type="ARBA" id="ARBA00023273"/>
    </source>
</evidence>
<dbReference type="Gene3D" id="3.80.10.10">
    <property type="entry name" value="Ribonuclease Inhibitor"/>
    <property type="match status" value="1"/>
</dbReference>
<gene>
    <name evidence="6" type="ORF">F9K24_04665</name>
</gene>
<name>A0A833H3M1_9LEPT</name>
<dbReference type="PROSITE" id="PS51450">
    <property type="entry name" value="LRR"/>
    <property type="match status" value="3"/>
</dbReference>
<evidence type="ECO:0000256" key="3">
    <source>
        <dbReference type="ARBA" id="ARBA00022737"/>
    </source>
</evidence>
<dbReference type="InterPro" id="IPR032675">
    <property type="entry name" value="LRR_dom_sf"/>
</dbReference>
<keyword evidence="3" id="KW-0677">Repeat</keyword>